<reference evidence="1 2" key="1">
    <citation type="journal article" date="2024" name="J Genomics">
        <title>Draft genome sequencing and assembly of Favolaschia claudopus CIRM-BRFM 2984 isolated from oak limbs.</title>
        <authorList>
            <person name="Navarro D."/>
            <person name="Drula E."/>
            <person name="Chaduli D."/>
            <person name="Cazenave R."/>
            <person name="Ahrendt S."/>
            <person name="Wang J."/>
            <person name="Lipzen A."/>
            <person name="Daum C."/>
            <person name="Barry K."/>
            <person name="Grigoriev I.V."/>
            <person name="Favel A."/>
            <person name="Rosso M.N."/>
            <person name="Martin F."/>
        </authorList>
    </citation>
    <scope>NUCLEOTIDE SEQUENCE [LARGE SCALE GENOMIC DNA]</scope>
    <source>
        <strain evidence="1 2">CIRM-BRFM 2984</strain>
    </source>
</reference>
<proteinExistence type="predicted"/>
<sequence>MSGGAFEDVPKTFQSMEHILSRVKGCCLPSHACKPYPHPRERDTKSHPMRRRFWFRMACPLLVSADPVLALVGGRHNVQLGPPWEPGAYWVNANRFLDVQMSSAGGRPTFDGLSSELDQSLPFRMAV</sequence>
<organism evidence="1 2">
    <name type="scientific">Favolaschia claudopus</name>
    <dbReference type="NCBI Taxonomy" id="2862362"/>
    <lineage>
        <taxon>Eukaryota</taxon>
        <taxon>Fungi</taxon>
        <taxon>Dikarya</taxon>
        <taxon>Basidiomycota</taxon>
        <taxon>Agaricomycotina</taxon>
        <taxon>Agaricomycetes</taxon>
        <taxon>Agaricomycetidae</taxon>
        <taxon>Agaricales</taxon>
        <taxon>Marasmiineae</taxon>
        <taxon>Mycenaceae</taxon>
        <taxon>Favolaschia</taxon>
    </lineage>
</organism>
<evidence type="ECO:0000313" key="1">
    <source>
        <dbReference type="EMBL" id="KAK7025809.1"/>
    </source>
</evidence>
<keyword evidence="2" id="KW-1185">Reference proteome</keyword>
<comment type="caution">
    <text evidence="1">The sequence shown here is derived from an EMBL/GenBank/DDBJ whole genome shotgun (WGS) entry which is preliminary data.</text>
</comment>
<dbReference type="EMBL" id="JAWWNJ010000033">
    <property type="protein sequence ID" value="KAK7025809.1"/>
    <property type="molecule type" value="Genomic_DNA"/>
</dbReference>
<gene>
    <name evidence="1" type="ORF">R3P38DRAFT_2778599</name>
</gene>
<protein>
    <submittedName>
        <fullName evidence="1">Uncharacterized protein</fullName>
    </submittedName>
</protein>
<evidence type="ECO:0000313" key="2">
    <source>
        <dbReference type="Proteomes" id="UP001362999"/>
    </source>
</evidence>
<dbReference type="AlphaFoldDB" id="A0AAW0BHF7"/>
<accession>A0AAW0BHF7</accession>
<dbReference type="Proteomes" id="UP001362999">
    <property type="component" value="Unassembled WGS sequence"/>
</dbReference>
<name>A0AAW0BHF7_9AGAR</name>